<organism evidence="1 2">
    <name type="scientific">Dreissena polymorpha</name>
    <name type="common">Zebra mussel</name>
    <name type="synonym">Mytilus polymorpha</name>
    <dbReference type="NCBI Taxonomy" id="45954"/>
    <lineage>
        <taxon>Eukaryota</taxon>
        <taxon>Metazoa</taxon>
        <taxon>Spiralia</taxon>
        <taxon>Lophotrochozoa</taxon>
        <taxon>Mollusca</taxon>
        <taxon>Bivalvia</taxon>
        <taxon>Autobranchia</taxon>
        <taxon>Heteroconchia</taxon>
        <taxon>Euheterodonta</taxon>
        <taxon>Imparidentia</taxon>
        <taxon>Neoheterodontei</taxon>
        <taxon>Myida</taxon>
        <taxon>Dreissenoidea</taxon>
        <taxon>Dreissenidae</taxon>
        <taxon>Dreissena</taxon>
    </lineage>
</organism>
<keyword evidence="2" id="KW-1185">Reference proteome</keyword>
<evidence type="ECO:0000313" key="2">
    <source>
        <dbReference type="Proteomes" id="UP000828390"/>
    </source>
</evidence>
<comment type="caution">
    <text evidence="1">The sequence shown here is derived from an EMBL/GenBank/DDBJ whole genome shotgun (WGS) entry which is preliminary data.</text>
</comment>
<gene>
    <name evidence="1" type="ORF">DPMN_099802</name>
</gene>
<accession>A0A9D4LES1</accession>
<reference evidence="1" key="2">
    <citation type="submission" date="2020-11" db="EMBL/GenBank/DDBJ databases">
        <authorList>
            <person name="McCartney M.A."/>
            <person name="Auch B."/>
            <person name="Kono T."/>
            <person name="Mallez S."/>
            <person name="Becker A."/>
            <person name="Gohl D.M."/>
            <person name="Silverstein K.A.T."/>
            <person name="Koren S."/>
            <person name="Bechman K.B."/>
            <person name="Herman A."/>
            <person name="Abrahante J.E."/>
            <person name="Garbe J."/>
        </authorList>
    </citation>
    <scope>NUCLEOTIDE SEQUENCE</scope>
    <source>
        <strain evidence="1">Duluth1</strain>
        <tissue evidence="1">Whole animal</tissue>
    </source>
</reference>
<dbReference type="Proteomes" id="UP000828390">
    <property type="component" value="Unassembled WGS sequence"/>
</dbReference>
<proteinExistence type="predicted"/>
<protein>
    <submittedName>
        <fullName evidence="1">Uncharacterized protein</fullName>
    </submittedName>
</protein>
<name>A0A9D4LES1_DREPO</name>
<reference evidence="1" key="1">
    <citation type="journal article" date="2019" name="bioRxiv">
        <title>The Genome of the Zebra Mussel, Dreissena polymorpha: A Resource for Invasive Species Research.</title>
        <authorList>
            <person name="McCartney M.A."/>
            <person name="Auch B."/>
            <person name="Kono T."/>
            <person name="Mallez S."/>
            <person name="Zhang Y."/>
            <person name="Obille A."/>
            <person name="Becker A."/>
            <person name="Abrahante J.E."/>
            <person name="Garbe J."/>
            <person name="Badalamenti J.P."/>
            <person name="Herman A."/>
            <person name="Mangelson H."/>
            <person name="Liachko I."/>
            <person name="Sullivan S."/>
            <person name="Sone E.D."/>
            <person name="Koren S."/>
            <person name="Silverstein K.A.T."/>
            <person name="Beckman K.B."/>
            <person name="Gohl D.M."/>
        </authorList>
    </citation>
    <scope>NUCLEOTIDE SEQUENCE</scope>
    <source>
        <strain evidence="1">Duluth1</strain>
        <tissue evidence="1">Whole animal</tissue>
    </source>
</reference>
<sequence>MSQSLESLSQLETFRVNLPEYIDLQLPPSLKHLIGSFSSLLLSQLRDLLNKLLTWTQSVECRLEFVCIDERVWWSPRKIPIEEYMSIKQNFEALENVKVKRFRIYKFALSTKTWSLRDSVGVDDDDDDVDGGKAYSVYHEAIDGLGRISMRIQINCVKNPDLTK</sequence>
<evidence type="ECO:0000313" key="1">
    <source>
        <dbReference type="EMBL" id="KAH3857198.1"/>
    </source>
</evidence>
<dbReference type="AlphaFoldDB" id="A0A9D4LES1"/>
<dbReference type="EMBL" id="JAIWYP010000003">
    <property type="protein sequence ID" value="KAH3857198.1"/>
    <property type="molecule type" value="Genomic_DNA"/>
</dbReference>